<dbReference type="InterPro" id="IPR006276">
    <property type="entry name" value="Cobalamin-indep_Met_synthase"/>
</dbReference>
<comment type="cofactor">
    <cofactor evidence="12">
        <name>Zn(2+)</name>
        <dbReference type="ChEBI" id="CHEBI:29105"/>
    </cofactor>
    <text evidence="12">Binds 2 Zn(2+) ions per subunit.</text>
</comment>
<dbReference type="EMBL" id="JAELVQ010000012">
    <property type="protein sequence ID" value="MBJ6368481.1"/>
    <property type="molecule type" value="Genomic_DNA"/>
</dbReference>
<keyword evidence="17" id="KW-1185">Reference proteome</keyword>
<evidence type="ECO:0000256" key="8">
    <source>
        <dbReference type="ARBA" id="ARBA00022833"/>
    </source>
</evidence>
<dbReference type="Proteomes" id="UP000610931">
    <property type="component" value="Unassembled WGS sequence"/>
</dbReference>
<evidence type="ECO:0000256" key="1">
    <source>
        <dbReference type="ARBA" id="ARBA00002777"/>
    </source>
</evidence>
<feature type="binding site" evidence="10">
    <location>
        <position position="115"/>
    </location>
    <ligand>
        <name>5-methyltetrahydropteroyltri-L-glutamate</name>
        <dbReference type="ChEBI" id="CHEBI:58207"/>
    </ligand>
</feature>
<dbReference type="PANTHER" id="PTHR30519">
    <property type="entry name" value="5-METHYLTETRAHYDROPTEROYLTRIGLUTAMATE--HOMOCYSTEINE METHYLTRANSFERASE"/>
    <property type="match status" value="1"/>
</dbReference>
<reference evidence="16" key="1">
    <citation type="submission" date="2020-12" db="EMBL/GenBank/DDBJ databases">
        <title>Snuella sp. nov., isolated from sediment in Incheon.</title>
        <authorList>
            <person name="Kim W."/>
        </authorList>
    </citation>
    <scope>NUCLEOTIDE SEQUENCE</scope>
    <source>
        <strain evidence="16">CAU 1569</strain>
    </source>
</reference>
<evidence type="ECO:0000256" key="10">
    <source>
        <dbReference type="HAMAP-Rule" id="MF_00172"/>
    </source>
</evidence>
<feature type="binding site" evidence="12">
    <location>
        <position position="674"/>
    </location>
    <ligand>
        <name>Zn(2+)</name>
        <dbReference type="ChEBI" id="CHEBI:29105"/>
        <label>1</label>
        <note>catalytic</note>
    </ligand>
</feature>
<dbReference type="HAMAP" id="MF_00172">
    <property type="entry name" value="Meth_synth"/>
    <property type="match status" value="1"/>
</dbReference>
<dbReference type="NCBIfam" id="NF003556">
    <property type="entry name" value="PRK05222.1"/>
    <property type="match status" value="1"/>
</dbReference>
<feature type="binding site" evidence="10 11">
    <location>
        <position position="570"/>
    </location>
    <ligand>
        <name>5-methyltetrahydropteroyltri-L-glutamate</name>
        <dbReference type="ChEBI" id="CHEBI:58207"/>
    </ligand>
</feature>
<evidence type="ECO:0000256" key="13">
    <source>
        <dbReference type="PIRSR" id="PIRSR000382-3"/>
    </source>
</evidence>
<protein>
    <recommendedName>
        <fullName evidence="10">5-methyltetrahydropteroyltriglutamate--homocysteine methyltransferase</fullName>
        <ecNumber evidence="10">2.1.1.14</ecNumber>
    </recommendedName>
    <alternativeName>
        <fullName evidence="10">Cobalamin-independent methionine synthase</fullName>
    </alternativeName>
    <alternativeName>
        <fullName evidence="10">Methionine synthase, vitamin-B12 independent isozyme</fullName>
    </alternativeName>
</protein>
<feature type="binding site" evidence="10 11">
    <location>
        <begin position="440"/>
        <end position="442"/>
    </location>
    <ligand>
        <name>L-homocysteine</name>
        <dbReference type="ChEBI" id="CHEBI:58199"/>
    </ligand>
</feature>
<evidence type="ECO:0000256" key="3">
    <source>
        <dbReference type="ARBA" id="ARBA00009553"/>
    </source>
</evidence>
<dbReference type="Gene3D" id="3.20.20.210">
    <property type="match status" value="2"/>
</dbReference>
<dbReference type="PIRSF" id="PIRSF000382">
    <property type="entry name" value="MeTrfase_B12_ind"/>
    <property type="match status" value="1"/>
</dbReference>
<feature type="domain" description="Cobalamin-independent methionine synthase MetE C-terminal/archaeal" evidence="14">
    <location>
        <begin position="436"/>
        <end position="756"/>
    </location>
</feature>
<evidence type="ECO:0000256" key="12">
    <source>
        <dbReference type="PIRSR" id="PIRSR000382-2"/>
    </source>
</evidence>
<dbReference type="CDD" id="cd03312">
    <property type="entry name" value="CIMS_N_terminal_like"/>
    <property type="match status" value="1"/>
</dbReference>
<feature type="active site" description="Proton donor" evidence="10 13">
    <location>
        <position position="703"/>
    </location>
</feature>
<feature type="binding site" evidence="10 11">
    <location>
        <position position="608"/>
    </location>
    <ligand>
        <name>L-methionine</name>
        <dbReference type="ChEBI" id="CHEBI:57844"/>
    </ligand>
</feature>
<dbReference type="UniPathway" id="UPA00051">
    <property type="reaction ID" value="UER00082"/>
</dbReference>
<feature type="binding site" evidence="10 11">
    <location>
        <position position="493"/>
    </location>
    <ligand>
        <name>L-methionine</name>
        <dbReference type="ChEBI" id="CHEBI:57844"/>
    </ligand>
</feature>
<comment type="caution">
    <text evidence="16">The sequence shown here is derived from an EMBL/GenBank/DDBJ whole genome shotgun (WGS) entry which is preliminary data.</text>
</comment>
<evidence type="ECO:0000256" key="6">
    <source>
        <dbReference type="ARBA" id="ARBA00022679"/>
    </source>
</evidence>
<feature type="binding site" evidence="10 11">
    <location>
        <begin position="440"/>
        <end position="442"/>
    </location>
    <ligand>
        <name>L-methionine</name>
        <dbReference type="ChEBI" id="CHEBI:57844"/>
    </ligand>
</feature>
<comment type="function">
    <text evidence="1 10">Catalyzes the transfer of a methyl group from 5-methyltetrahydrofolate to homocysteine resulting in methionine formation.</text>
</comment>
<dbReference type="GO" id="GO:0008270">
    <property type="term" value="F:zinc ion binding"/>
    <property type="evidence" value="ECO:0007669"/>
    <property type="project" value="InterPro"/>
</dbReference>
<dbReference type="GO" id="GO:0032259">
    <property type="term" value="P:methylation"/>
    <property type="evidence" value="ECO:0007669"/>
    <property type="project" value="UniProtKB-KW"/>
</dbReference>
<dbReference type="FunFam" id="3.20.20.210:FF:000003">
    <property type="entry name" value="5-methyltetrahydropteroyltriglutamate--homocysteine methyltransferase"/>
    <property type="match status" value="1"/>
</dbReference>
<feature type="binding site" evidence="10 11">
    <location>
        <begin position="524"/>
        <end position="525"/>
    </location>
    <ligand>
        <name>5-methyltetrahydropteroyltri-L-glutamate</name>
        <dbReference type="ChEBI" id="CHEBI:58207"/>
    </ligand>
</feature>
<feature type="binding site" evidence="10">
    <location>
        <position position="614"/>
    </location>
    <ligand>
        <name>5-methyltetrahydropteroyltri-L-glutamate</name>
        <dbReference type="ChEBI" id="CHEBI:58207"/>
    </ligand>
</feature>
<dbReference type="CDD" id="cd03311">
    <property type="entry name" value="CIMS_C_terminal_like"/>
    <property type="match status" value="1"/>
</dbReference>
<dbReference type="RefSeq" id="WP_199115244.1">
    <property type="nucleotide sequence ID" value="NZ_JAELVQ010000012.1"/>
</dbReference>
<keyword evidence="9 10" id="KW-0486">Methionine biosynthesis</keyword>
<dbReference type="InterPro" id="IPR013215">
    <property type="entry name" value="Cbl-indep_Met_Synth_N"/>
</dbReference>
<evidence type="ECO:0000256" key="5">
    <source>
        <dbReference type="ARBA" id="ARBA00022605"/>
    </source>
</evidence>
<dbReference type="FunFam" id="3.20.20.210:FF:000002">
    <property type="entry name" value="5-methyltetrahydropteroyltriglutamate--homocysteine methyltransferase"/>
    <property type="match status" value="1"/>
</dbReference>
<evidence type="ECO:0000259" key="14">
    <source>
        <dbReference type="Pfam" id="PF01717"/>
    </source>
</evidence>
<name>A0A8J7LTK6_9FLAO</name>
<feature type="binding site" evidence="12">
    <location>
        <position position="652"/>
    </location>
    <ligand>
        <name>Zn(2+)</name>
        <dbReference type="ChEBI" id="CHEBI:29105"/>
        <label>1</label>
        <note>catalytic</note>
    </ligand>
</feature>
<proteinExistence type="inferred from homology"/>
<evidence type="ECO:0000256" key="7">
    <source>
        <dbReference type="ARBA" id="ARBA00022723"/>
    </source>
</evidence>
<evidence type="ECO:0000256" key="9">
    <source>
        <dbReference type="ARBA" id="ARBA00023167"/>
    </source>
</evidence>
<sequence length="765" mass="88530">MKTTSLGHPRIGSKRELKKACEAFWSGKMNQEELIKVGQDIKRQNWTLQKELGIDIIPSNDFSFYDQILDSCLTFGCIPVRYKEINKNNFLELYFAMARGLQKDGIDVTAMEMTKWFDTNYHYIVPEFEKEQTFEFFSKKIINEFKEALELGITTKPVLIGPVTFLLLGKEKESGFHRLELLERLLPVYFEVIAELTKLKVEYIQFDEPCLALNLNSKEQHAIKLTYEQINTKFPELKIHLANYFDCYGDNLDVALKLPVDTLHLDLVRCPLQLDDVLESKHFNPYTNLSLGLIDGRNIWKNDFEASLKTIEKASRKINPEKLWISTSCSLLHVPYDLDLETNMLPEIKEWLAFSKQKLQEVVTLKKLSSSKKDIHLPLLEENKRCNLARKKSKLIHNQQVKERILNLKDSDSHRENNFSIRQSKQKKALNLPLYPTTTIGSFPQTNEVRSWRLKYKKGLVSQEEYDTFIANETKACVRFQEEVGLDVLVHGEFERNDMVEYFGEKLKGFAFSDFGWVQSYGSRCVKPPILYGDVYRSAPMTVKWSKYAQSLTSTPLKGMLTGPVTILQWSFVRNDQPRSTTCNQIALAIRDEVIDLEKNGLKIIQIDEPAIREGLPLRKEDWPHYLYWAVKAFRISASGVKDETQIHTHMCYSEFNDIIASIADMDADVITIETSRSEMELLDAFVNFKYPNEIGPGVYDIHSPRVPSLDEIEHLLIKAKDVLPKEHIWVNPDCGLKTRDWPETKKALQSIVKSAIKLREKETK</sequence>
<keyword evidence="8 10" id="KW-0862">Zinc</keyword>
<dbReference type="InterPro" id="IPR002629">
    <property type="entry name" value="Met_Synth_C/arc"/>
</dbReference>
<dbReference type="Pfam" id="PF08267">
    <property type="entry name" value="Meth_synt_1"/>
    <property type="match status" value="1"/>
</dbReference>
<keyword evidence="4 10" id="KW-0489">Methyltransferase</keyword>
<dbReference type="EC" id="2.1.1.14" evidence="10"/>
<feature type="binding site" evidence="10">
    <location>
        <position position="674"/>
    </location>
    <ligand>
        <name>Zn(2+)</name>
        <dbReference type="ChEBI" id="CHEBI:29105"/>
        <note>catalytic</note>
    </ligand>
</feature>
<feature type="binding site" evidence="12">
    <location>
        <position position="735"/>
    </location>
    <ligand>
        <name>Zn(2+)</name>
        <dbReference type="ChEBI" id="CHEBI:29105"/>
        <label>1</label>
        <note>catalytic</note>
    </ligand>
</feature>
<feature type="binding site" evidence="10 11">
    <location>
        <position position="608"/>
    </location>
    <ligand>
        <name>L-homocysteine</name>
        <dbReference type="ChEBI" id="CHEBI:58199"/>
    </ligand>
</feature>
<dbReference type="SUPFAM" id="SSF51726">
    <property type="entry name" value="UROD/MetE-like"/>
    <property type="match status" value="2"/>
</dbReference>
<keyword evidence="5 10" id="KW-0028">Amino-acid biosynthesis</keyword>
<keyword evidence="10" id="KW-0677">Repeat</keyword>
<evidence type="ECO:0000256" key="2">
    <source>
        <dbReference type="ARBA" id="ARBA00004681"/>
    </source>
</evidence>
<comment type="catalytic activity">
    <reaction evidence="10">
        <text>5-methyltetrahydropteroyltri-L-glutamate + L-homocysteine = tetrahydropteroyltri-L-glutamate + L-methionine</text>
        <dbReference type="Rhea" id="RHEA:21196"/>
        <dbReference type="ChEBI" id="CHEBI:57844"/>
        <dbReference type="ChEBI" id="CHEBI:58140"/>
        <dbReference type="ChEBI" id="CHEBI:58199"/>
        <dbReference type="ChEBI" id="CHEBI:58207"/>
        <dbReference type="EC" id="2.1.1.14"/>
    </reaction>
</comment>
<feature type="binding site" evidence="10">
    <location>
        <begin position="15"/>
        <end position="18"/>
    </location>
    <ligand>
        <name>5-methyltetrahydropteroyltri-L-glutamate</name>
        <dbReference type="ChEBI" id="CHEBI:58207"/>
    </ligand>
</feature>
<dbReference type="Pfam" id="PF01717">
    <property type="entry name" value="Meth_synt_2"/>
    <property type="match status" value="1"/>
</dbReference>
<feature type="binding site" evidence="10">
    <location>
        <position position="735"/>
    </location>
    <ligand>
        <name>Zn(2+)</name>
        <dbReference type="ChEBI" id="CHEBI:29105"/>
        <note>catalytic</note>
    </ligand>
</feature>
<feature type="binding site" evidence="11">
    <location>
        <position position="18"/>
    </location>
    <ligand>
        <name>5-methyltetrahydropteroyltri-L-glutamate</name>
        <dbReference type="ChEBI" id="CHEBI:58207"/>
    </ligand>
</feature>
<feature type="binding site" evidence="12">
    <location>
        <position position="650"/>
    </location>
    <ligand>
        <name>Zn(2+)</name>
        <dbReference type="ChEBI" id="CHEBI:29105"/>
        <label>1</label>
        <note>catalytic</note>
    </ligand>
</feature>
<feature type="binding site" evidence="10">
    <location>
        <position position="493"/>
    </location>
    <ligand>
        <name>L-homocysteine</name>
        <dbReference type="ChEBI" id="CHEBI:58199"/>
    </ligand>
</feature>
<comment type="pathway">
    <text evidence="2 10">Amino-acid biosynthesis; L-methionine biosynthesis via de novo pathway; L-methionine from L-homocysteine (MetE route): step 1/1.</text>
</comment>
<dbReference type="InterPro" id="IPR038071">
    <property type="entry name" value="UROD/MetE-like_sf"/>
</dbReference>
<feature type="binding site" evidence="10">
    <location>
        <position position="650"/>
    </location>
    <ligand>
        <name>Zn(2+)</name>
        <dbReference type="ChEBI" id="CHEBI:29105"/>
        <note>catalytic</note>
    </ligand>
</feature>
<gene>
    <name evidence="10 16" type="primary">metE</name>
    <name evidence="16" type="ORF">JF259_10325</name>
</gene>
<feature type="domain" description="Cobalamin-independent methionine synthase MetE N-terminal" evidence="15">
    <location>
        <begin position="3"/>
        <end position="317"/>
    </location>
</feature>
<evidence type="ECO:0000313" key="17">
    <source>
        <dbReference type="Proteomes" id="UP000610931"/>
    </source>
</evidence>
<dbReference type="GO" id="GO:0071265">
    <property type="term" value="P:L-methionine biosynthetic process"/>
    <property type="evidence" value="ECO:0007669"/>
    <property type="project" value="UniProtKB-ARBA"/>
</dbReference>
<evidence type="ECO:0000256" key="4">
    <source>
        <dbReference type="ARBA" id="ARBA00022603"/>
    </source>
</evidence>
<feature type="binding site" evidence="11">
    <location>
        <position position="120"/>
    </location>
    <ligand>
        <name>5-methyltetrahydropteroyltri-L-glutamate</name>
        <dbReference type="ChEBI" id="CHEBI:58207"/>
    </ligand>
</feature>
<accession>A0A8J7LTK6</accession>
<comment type="cofactor">
    <cofactor evidence="10">
        <name>Zn(2+)</name>
        <dbReference type="ChEBI" id="CHEBI:29105"/>
    </cofactor>
    <text evidence="10">Binds 1 zinc ion per subunit.</text>
</comment>
<comment type="similarity">
    <text evidence="3 10">Belongs to the vitamin-B12 independent methionine synthase family.</text>
</comment>
<keyword evidence="7 10" id="KW-0479">Metal-binding</keyword>
<feature type="binding site" evidence="10">
    <location>
        <position position="652"/>
    </location>
    <ligand>
        <name>Zn(2+)</name>
        <dbReference type="ChEBI" id="CHEBI:29105"/>
        <note>catalytic</note>
    </ligand>
</feature>
<dbReference type="NCBIfam" id="TIGR01371">
    <property type="entry name" value="met_syn_B12ind"/>
    <property type="match status" value="1"/>
</dbReference>
<evidence type="ECO:0000313" key="16">
    <source>
        <dbReference type="EMBL" id="MBJ6368481.1"/>
    </source>
</evidence>
<evidence type="ECO:0000259" key="15">
    <source>
        <dbReference type="Pfam" id="PF08267"/>
    </source>
</evidence>
<evidence type="ECO:0000256" key="11">
    <source>
        <dbReference type="PIRSR" id="PIRSR000382-1"/>
    </source>
</evidence>
<dbReference type="AlphaFoldDB" id="A0A8J7LTK6"/>
<keyword evidence="6 10" id="KW-0808">Transferase</keyword>
<feature type="binding site" evidence="12">
    <location>
        <position position="665"/>
    </location>
    <ligand>
        <name>Zn(2+)</name>
        <dbReference type="ChEBI" id="CHEBI:29105"/>
        <label>1</label>
        <note>catalytic</note>
    </ligand>
</feature>
<organism evidence="16 17">
    <name type="scientific">Snuella sedimenti</name>
    <dbReference type="NCBI Taxonomy" id="2798802"/>
    <lineage>
        <taxon>Bacteria</taxon>
        <taxon>Pseudomonadati</taxon>
        <taxon>Bacteroidota</taxon>
        <taxon>Flavobacteriia</taxon>
        <taxon>Flavobacteriales</taxon>
        <taxon>Flavobacteriaceae</taxon>
        <taxon>Snuella</taxon>
    </lineage>
</organism>
<dbReference type="GO" id="GO:0003871">
    <property type="term" value="F:5-methyltetrahydropteroyltriglutamate-homocysteine S-methyltransferase activity"/>
    <property type="evidence" value="ECO:0007669"/>
    <property type="project" value="UniProtKB-UniRule"/>
</dbReference>